<evidence type="ECO:0000313" key="3">
    <source>
        <dbReference type="Proteomes" id="UP000278149"/>
    </source>
</evidence>
<dbReference type="PANTHER" id="PTHR13356">
    <property type="entry name" value="OB FOLD NUCLEIC ACID BINDING PROTEIN-RELATED"/>
    <property type="match status" value="1"/>
</dbReference>
<name>A0A3R9Q9P2_9CREN</name>
<reference evidence="2 3" key="1">
    <citation type="submission" date="2018-10" db="EMBL/GenBank/DDBJ databases">
        <title>Co-occurring genomic capacity for anaerobic methane metabolism and dissimilatory sulfite reduction discovered in the Korarchaeota.</title>
        <authorList>
            <person name="Mckay L.J."/>
            <person name="Dlakic M."/>
            <person name="Fields M.W."/>
            <person name="Delmont T.O."/>
            <person name="Eren A.M."/>
            <person name="Jay Z.J."/>
            <person name="Klingelsmith K.B."/>
            <person name="Rusch D.B."/>
            <person name="Inskeep W.P."/>
        </authorList>
    </citation>
    <scope>NUCLEOTIDE SEQUENCE [LARGE SCALE GENOMIC DNA]</scope>
    <source>
        <strain evidence="2 3">WS</strain>
    </source>
</reference>
<dbReference type="EMBL" id="RCOR01000018">
    <property type="protein sequence ID" value="RSN69672.1"/>
    <property type="molecule type" value="Genomic_DNA"/>
</dbReference>
<accession>A0A3R9Q9P2</accession>
<dbReference type="RefSeq" id="WP_125741315.1">
    <property type="nucleotide sequence ID" value="NZ_RCOR01000018.1"/>
</dbReference>
<organism evidence="2 3">
    <name type="scientific">Candidatus Korarchaeum cryptofilum</name>
    <dbReference type="NCBI Taxonomy" id="498846"/>
    <lineage>
        <taxon>Archaea</taxon>
        <taxon>Thermoproteota</taxon>
        <taxon>Candidatus Korarchaeia</taxon>
        <taxon>Candidatus Korarchaeales</taxon>
        <taxon>Candidatus Korarchaeaceae</taxon>
        <taxon>Candidatus Korarchaeum</taxon>
    </lineage>
</organism>
<dbReference type="SUPFAM" id="SSF50249">
    <property type="entry name" value="Nucleic acid-binding proteins"/>
    <property type="match status" value="3"/>
</dbReference>
<dbReference type="GO" id="GO:0010212">
    <property type="term" value="P:response to ionizing radiation"/>
    <property type="evidence" value="ECO:0007669"/>
    <property type="project" value="TreeGrafter"/>
</dbReference>
<evidence type="ECO:0008006" key="4">
    <source>
        <dbReference type="Google" id="ProtNLM"/>
    </source>
</evidence>
<dbReference type="InterPro" id="IPR012340">
    <property type="entry name" value="NA-bd_OB-fold"/>
</dbReference>
<comment type="caution">
    <text evidence="2">The sequence shown here is derived from an EMBL/GenBank/DDBJ whole genome shotgun (WGS) entry which is preliminary data.</text>
</comment>
<dbReference type="Proteomes" id="UP000278149">
    <property type="component" value="Unassembled WGS sequence"/>
</dbReference>
<dbReference type="AlphaFoldDB" id="A0A3R9Q9P2"/>
<evidence type="ECO:0000313" key="2">
    <source>
        <dbReference type="EMBL" id="RSN69672.1"/>
    </source>
</evidence>
<keyword evidence="1" id="KW-0238">DNA-binding</keyword>
<proteinExistence type="predicted"/>
<dbReference type="GO" id="GO:0000724">
    <property type="term" value="P:double-strand break repair via homologous recombination"/>
    <property type="evidence" value="ECO:0007669"/>
    <property type="project" value="TreeGrafter"/>
</dbReference>
<dbReference type="Gene3D" id="2.40.50.140">
    <property type="entry name" value="Nucleic acid-binding proteins"/>
    <property type="match status" value="3"/>
</dbReference>
<dbReference type="GO" id="GO:0003677">
    <property type="term" value="F:DNA binding"/>
    <property type="evidence" value="ECO:0007669"/>
    <property type="project" value="UniProtKB-KW"/>
</dbReference>
<gene>
    <name evidence="2" type="ORF">D9Q81_03490</name>
</gene>
<dbReference type="PANTHER" id="PTHR13356:SF0">
    <property type="entry name" value="SOSS COMPLEX SUBUNIT B HOMOLOG"/>
    <property type="match status" value="1"/>
</dbReference>
<dbReference type="InterPro" id="IPR051231">
    <property type="entry name" value="SOSS-B"/>
</dbReference>
<sequence length="553" mass="62053">MSYDDEFMRRAKYISDIAHVELDEILRKVEEYIEEMGGLIKPDGALSLIAMELGVEISSETVKKPLLRLDRLVPGMRKASVRGRISKIYGVIEYVNRSGERSERAELRISDDYGQADVIIWSQSLVDEVKRGELREGDEVLLSDVRVASRGGRIVIHLSSDSKIEVLSRGVAPASEVISSTEEIYGREGEEIDFRGTVVRTFPVSEFMREDGRKGRRGSAIVQGEDGGTIRVLFWGDKASYSENLKPGALVTLRNFRVITREDSVELHSTLRSSVDIEGGIETIEATVLYKFPEEASLLGKKFLDILVEIDGELAILRIWDKWVDLLRGMEPPFIVRVGPIFRRYDDLLSLSRSGNLEIVEIVDRKVKDIEKLARSLKYKRVPIGEASDGFREFRGTIIGISEEAKVSWHCPLCGARVSYEYGSYSCPNCGPLERAIPLLYLSLTLDDGTGVARVMVFGRNAERLLRMSTEDVIRRADELGQPFHSIPTDELSAEILGREVIVRGKATYMEGGLVKMVLDEIEPVNYSSEVHSLIREIEELWLGAEGNENSDG</sequence>
<protein>
    <recommendedName>
        <fullName evidence="4">OB domain-containing protein</fullName>
    </recommendedName>
</protein>
<evidence type="ECO:0000256" key="1">
    <source>
        <dbReference type="ARBA" id="ARBA00023125"/>
    </source>
</evidence>